<organism evidence="2 3">
    <name type="scientific">Lactobacillus kullabergensis</name>
    <dbReference type="NCBI Taxonomy" id="1218493"/>
    <lineage>
        <taxon>Bacteria</taxon>
        <taxon>Bacillati</taxon>
        <taxon>Bacillota</taxon>
        <taxon>Bacilli</taxon>
        <taxon>Lactobacillales</taxon>
        <taxon>Lactobacillaceae</taxon>
        <taxon>Lactobacillus</taxon>
    </lineage>
</organism>
<accession>A0A0F4LDM8</accession>
<protein>
    <recommendedName>
        <fullName evidence="4">Type II secretion system protein</fullName>
    </recommendedName>
</protein>
<dbReference type="RefSeq" id="WP_156962752.1">
    <property type="nucleotide sequence ID" value="NZ_KQ033871.1"/>
</dbReference>
<proteinExistence type="predicted"/>
<evidence type="ECO:0000256" key="1">
    <source>
        <dbReference type="SAM" id="Phobius"/>
    </source>
</evidence>
<gene>
    <name evidence="2" type="ORF">JF76_07110</name>
</gene>
<dbReference type="STRING" id="1218493.JF76_07110"/>
<name>A0A0F4LDM8_9LACO</name>
<dbReference type="Proteomes" id="UP000033533">
    <property type="component" value="Unassembled WGS sequence"/>
</dbReference>
<sequence length="91" mass="10596">MINRKKSGFLMAESMIGLMIATVGVIMLALTVRESRIIERKVEQKTDRTYAWSVLKKHGLKRILIHDHIYELNGNNSIYDMAEKKTYKIKN</sequence>
<keyword evidence="1" id="KW-0472">Membrane</keyword>
<feature type="transmembrane region" description="Helical" evidence="1">
    <location>
        <begin position="15"/>
        <end position="32"/>
    </location>
</feature>
<dbReference type="OrthoDB" id="2322922at2"/>
<comment type="caution">
    <text evidence="2">The sequence shown here is derived from an EMBL/GenBank/DDBJ whole genome shotgun (WGS) entry which is preliminary data.</text>
</comment>
<evidence type="ECO:0008006" key="4">
    <source>
        <dbReference type="Google" id="ProtNLM"/>
    </source>
</evidence>
<keyword evidence="1" id="KW-0812">Transmembrane</keyword>
<evidence type="ECO:0000313" key="2">
    <source>
        <dbReference type="EMBL" id="KJY56399.1"/>
    </source>
</evidence>
<keyword evidence="1" id="KW-1133">Transmembrane helix</keyword>
<dbReference type="PATRIC" id="fig|1218493.3.peg.757"/>
<evidence type="ECO:0000313" key="3">
    <source>
        <dbReference type="Proteomes" id="UP000033533"/>
    </source>
</evidence>
<dbReference type="AlphaFoldDB" id="A0A0F4LDM8"/>
<dbReference type="EMBL" id="JXBY01000016">
    <property type="protein sequence ID" value="KJY56399.1"/>
    <property type="molecule type" value="Genomic_DNA"/>
</dbReference>
<reference evidence="2 3" key="1">
    <citation type="submission" date="2014-12" db="EMBL/GenBank/DDBJ databases">
        <title>Comparative genomics of the lactic acid bacteria isolated from the honey bee gut.</title>
        <authorList>
            <person name="Ellegaard K.M."/>
            <person name="Tamarit D."/>
            <person name="Javelind E."/>
            <person name="Olofsson T."/>
            <person name="Andersson S.G."/>
            <person name="Vasquez A."/>
        </authorList>
    </citation>
    <scope>NUCLEOTIDE SEQUENCE [LARGE SCALE GENOMIC DNA]</scope>
    <source>
        <strain evidence="2 3">Biut2</strain>
    </source>
</reference>
<dbReference type="HOGENOM" id="CLU_188339_0_0_9"/>